<dbReference type="Gene3D" id="3.30.70.1430">
    <property type="entry name" value="Multidrug efflux transporter AcrB pore domain"/>
    <property type="match status" value="2"/>
</dbReference>
<dbReference type="RefSeq" id="WP_128783972.1">
    <property type="nucleotide sequence ID" value="NZ_RJLM01000004.1"/>
</dbReference>
<dbReference type="SUPFAM" id="SSF82714">
    <property type="entry name" value="Multidrug efflux transporter AcrB TolC docking domain, DN and DC subdomains"/>
    <property type="match status" value="2"/>
</dbReference>
<evidence type="ECO:0000256" key="3">
    <source>
        <dbReference type="ARBA" id="ARBA00022448"/>
    </source>
</evidence>
<dbReference type="PANTHER" id="PTHR32063:SF19">
    <property type="entry name" value="CATION EFFLUX SYSTEM PROTEIN CUSA"/>
    <property type="match status" value="1"/>
</dbReference>
<evidence type="ECO:0000256" key="4">
    <source>
        <dbReference type="ARBA" id="ARBA00022475"/>
    </source>
</evidence>
<dbReference type="Gene3D" id="3.30.70.1320">
    <property type="entry name" value="Multidrug efflux transporter AcrB pore domain like"/>
    <property type="match status" value="1"/>
</dbReference>
<comment type="caution">
    <text evidence="9">The sequence shown here is derived from an EMBL/GenBank/DDBJ whole genome shotgun (WGS) entry which is preliminary data.</text>
</comment>
<gene>
    <name evidence="9" type="ORF">EDI28_11365</name>
</gene>
<dbReference type="NCBIfam" id="TIGR00914">
    <property type="entry name" value="2A0601"/>
    <property type="match status" value="1"/>
</dbReference>
<feature type="transmembrane region" description="Helical" evidence="8">
    <location>
        <begin position="365"/>
        <end position="384"/>
    </location>
</feature>
<evidence type="ECO:0000256" key="1">
    <source>
        <dbReference type="ARBA" id="ARBA00004651"/>
    </source>
</evidence>
<dbReference type="InterPro" id="IPR004763">
    <property type="entry name" value="CusA-like"/>
</dbReference>
<dbReference type="Pfam" id="PF00873">
    <property type="entry name" value="ACR_tran"/>
    <property type="match status" value="1"/>
</dbReference>
<evidence type="ECO:0000256" key="5">
    <source>
        <dbReference type="ARBA" id="ARBA00022692"/>
    </source>
</evidence>
<evidence type="ECO:0000313" key="10">
    <source>
        <dbReference type="Proteomes" id="UP000287563"/>
    </source>
</evidence>
<keyword evidence="10" id="KW-1185">Reference proteome</keyword>
<dbReference type="GO" id="GO:0042910">
    <property type="term" value="F:xenobiotic transmembrane transporter activity"/>
    <property type="evidence" value="ECO:0007669"/>
    <property type="project" value="TreeGrafter"/>
</dbReference>
<feature type="transmembrane region" description="Helical" evidence="8">
    <location>
        <begin position="1007"/>
        <end position="1033"/>
    </location>
</feature>
<feature type="transmembrane region" description="Helical" evidence="8">
    <location>
        <begin position="865"/>
        <end position="884"/>
    </location>
</feature>
<dbReference type="Proteomes" id="UP000287563">
    <property type="component" value="Unassembled WGS sequence"/>
</dbReference>
<dbReference type="Gene3D" id="3.30.2090.10">
    <property type="entry name" value="Multidrug efflux transporter AcrB TolC docking domain, DN and DC subdomains"/>
    <property type="match status" value="2"/>
</dbReference>
<dbReference type="PANTHER" id="PTHR32063">
    <property type="match status" value="1"/>
</dbReference>
<feature type="transmembrane region" description="Helical" evidence="8">
    <location>
        <begin position="342"/>
        <end position="358"/>
    </location>
</feature>
<feature type="transmembrane region" description="Helical" evidence="8">
    <location>
        <begin position="439"/>
        <end position="459"/>
    </location>
</feature>
<protein>
    <submittedName>
        <fullName evidence="9">Efflux RND transporter permease subunit</fullName>
    </submittedName>
</protein>
<dbReference type="Gene3D" id="1.20.1640.10">
    <property type="entry name" value="Multidrug efflux transporter AcrB transmembrane domain"/>
    <property type="match status" value="2"/>
</dbReference>
<sequence>MIGSIIRWSIKNRILVLIATVFLVAAGLYSVKKTPVDAIPDLSDVQVIIKTSYPGQAPQVVEDQVTYPLTTAMLAVPGAETVRGYSFFGDSYVYIIFNDNTDMYWARSRVLEYLSQVAPNLPSSAKPTLGPDATGVGWIYSYVLTDKTGQHDLSELTSLQDWFLKYELQTVDGVSEIATVGGMVKQYQVQIDPAKLRAYDLTLQQINMAIQAGNQEAGASVVEVAEAEHMVRATGYVSDVEDLKNLPLKVTAKGTPLLLGDIADINLGPQMRRGISELNGEGEAVGGVIVMRFGENAREVIESVKAKLADLQRSLPEGVEIVPTYDRSSLIDRAVENLYEKLLEEFIVVAVVCALFLFHFRSSLVVMISLPIGILSAFIVMHWQGINANIMSLGGIAIAIGAMVDGAIVMIENVHKHIERTPLTDKNRWQVIGKAAEEVGTPLFFSLIIITLSFVPVFALEGQEGKMFSPLAFTKTYAMAASAGLAITLVPVLMGYFIRGKILPEHKNPVNRAVVGLYRPLLNLSTRFPKTIIVIAIALMASAYYPMQKMGSEFIPPLDEGDLMYMPTTYPGISIGKARELLQQTDKLIKTIPEVKTVWGKIGRANTATDPAPLTMIETIIQFKPHEEWREGVTKGSLRRELDQLIQFPGLTNAWVMPIKTRIDMLATGIKTPIGIKIAGPELKQIEDIGTQLETLLKDVQGTASVYAERVAGGRYITMEIKRREAARYGLSIKDIQQVISTAIGGMNVGESIEGLERYPINVRYPQSYRDSLVKLQNLPLVTPNGARIALADVADVRFEDGPPMIKTENARPNGWVFIDIDGRDLGSYVKDAQQKVAQHLNLPAGYSLIWSGQYEYMERAKARLIVVVPATIAIIMMLLYMSFRRAGEVLMIMGTLPLAMVGGLWLMEILGYNFSIAVGVGFIALAGVAVEIGVIMLVYLNQAWKFRQLEAEHLNKPLTKADLADAIKEGAGLRVRPVMMTVATVVIGLIPIMYGSGTGSEVMQRIAAPMIGGMVSALLLTLVVLPAVFKLWKEVSHQLKH</sequence>
<feature type="transmembrane region" description="Helical" evidence="8">
    <location>
        <begin position="917"/>
        <end position="941"/>
    </location>
</feature>
<dbReference type="InterPro" id="IPR027463">
    <property type="entry name" value="AcrB_DN_DC_subdom"/>
</dbReference>
<keyword evidence="7 8" id="KW-0472">Membrane</keyword>
<keyword evidence="6 8" id="KW-1133">Transmembrane helix</keyword>
<dbReference type="SUPFAM" id="SSF82693">
    <property type="entry name" value="Multidrug efflux transporter AcrB pore domain, PN1, PN2, PC1 and PC2 subdomains"/>
    <property type="match status" value="2"/>
</dbReference>
<evidence type="ECO:0000256" key="2">
    <source>
        <dbReference type="ARBA" id="ARBA00010942"/>
    </source>
</evidence>
<feature type="transmembrane region" description="Helical" evidence="8">
    <location>
        <begin position="479"/>
        <end position="498"/>
    </location>
</feature>
<keyword evidence="5 8" id="KW-0812">Transmembrane</keyword>
<organism evidence="9 10">
    <name type="scientific">Photobacterium chitinilyticum</name>
    <dbReference type="NCBI Taxonomy" id="2485123"/>
    <lineage>
        <taxon>Bacteria</taxon>
        <taxon>Pseudomonadati</taxon>
        <taxon>Pseudomonadota</taxon>
        <taxon>Gammaproteobacteria</taxon>
        <taxon>Vibrionales</taxon>
        <taxon>Vibrionaceae</taxon>
        <taxon>Photobacterium</taxon>
    </lineage>
</organism>
<comment type="similarity">
    <text evidence="2">Belongs to the resistance-nodulation-cell division (RND) (TC 2.A.6) family.</text>
</comment>
<evidence type="ECO:0000313" key="9">
    <source>
        <dbReference type="EMBL" id="RWX55158.1"/>
    </source>
</evidence>
<dbReference type="EMBL" id="RJLM01000004">
    <property type="protein sequence ID" value="RWX55158.1"/>
    <property type="molecule type" value="Genomic_DNA"/>
</dbReference>
<feature type="transmembrane region" description="Helical" evidence="8">
    <location>
        <begin position="390"/>
        <end position="411"/>
    </location>
</feature>
<dbReference type="AlphaFoldDB" id="A0A3S3ULD5"/>
<comment type="subcellular location">
    <subcellularLocation>
        <location evidence="1">Cell membrane</location>
        <topology evidence="1">Multi-pass membrane protein</topology>
    </subcellularLocation>
</comment>
<name>A0A3S3ULD5_9GAMM</name>
<feature type="transmembrane region" description="Helical" evidence="8">
    <location>
        <begin position="978"/>
        <end position="995"/>
    </location>
</feature>
<dbReference type="PRINTS" id="PR00702">
    <property type="entry name" value="ACRIFLAVINRP"/>
</dbReference>
<dbReference type="InterPro" id="IPR001036">
    <property type="entry name" value="Acrflvin-R"/>
</dbReference>
<proteinExistence type="inferred from homology"/>
<keyword evidence="3" id="KW-0813">Transport</keyword>
<dbReference type="SUPFAM" id="SSF82866">
    <property type="entry name" value="Multidrug efflux transporter AcrB transmembrane domain"/>
    <property type="match status" value="2"/>
</dbReference>
<evidence type="ECO:0000256" key="6">
    <source>
        <dbReference type="ARBA" id="ARBA00022989"/>
    </source>
</evidence>
<accession>A0A3S3ULD5</accession>
<reference evidence="9 10" key="1">
    <citation type="submission" date="2018-11" db="EMBL/GenBank/DDBJ databases">
        <title>Photobacterium sp. BEI247 sp. nov., a marine bacterium isolated from Yongle Blue Hole in the South China Sea.</title>
        <authorList>
            <person name="Wang X."/>
        </authorList>
    </citation>
    <scope>NUCLEOTIDE SEQUENCE [LARGE SCALE GENOMIC DNA]</scope>
    <source>
        <strain evidence="10">BEI247</strain>
    </source>
</reference>
<feature type="transmembrane region" description="Helical" evidence="8">
    <location>
        <begin position="528"/>
        <end position="547"/>
    </location>
</feature>
<evidence type="ECO:0000256" key="8">
    <source>
        <dbReference type="SAM" id="Phobius"/>
    </source>
</evidence>
<dbReference type="Gene3D" id="3.30.70.1440">
    <property type="entry name" value="Multidrug efflux transporter AcrB pore domain"/>
    <property type="match status" value="1"/>
</dbReference>
<keyword evidence="4" id="KW-1003">Cell membrane</keyword>
<feature type="transmembrane region" description="Helical" evidence="8">
    <location>
        <begin position="891"/>
        <end position="911"/>
    </location>
</feature>
<evidence type="ECO:0000256" key="7">
    <source>
        <dbReference type="ARBA" id="ARBA00023136"/>
    </source>
</evidence>
<dbReference type="GO" id="GO:0005886">
    <property type="term" value="C:plasma membrane"/>
    <property type="evidence" value="ECO:0007669"/>
    <property type="project" value="UniProtKB-SubCell"/>
</dbReference>
<dbReference type="OrthoDB" id="9758757at2"/>
<dbReference type="GO" id="GO:0008324">
    <property type="term" value="F:monoatomic cation transmembrane transporter activity"/>
    <property type="evidence" value="ECO:0007669"/>
    <property type="project" value="InterPro"/>
</dbReference>